<evidence type="ECO:0000313" key="3">
    <source>
        <dbReference type="Proteomes" id="UP001652700"/>
    </source>
</evidence>
<evidence type="ECO:0000256" key="1">
    <source>
        <dbReference type="SAM" id="SignalP"/>
    </source>
</evidence>
<sequence length="231" mass="25928">MLIKSIILLLSVCWCAYSAIASPVSKKEEKRTEANVLYDQRQEGEWNVRAHLDNFLIMIVPTQTVATAASPSLLDFLSKSLPKGSHIKRIKNFKKHPVSELPQESQALETQHFIESKTAPYHVDLTKPSADIKPTPSDDVVLANSPSLKVIKPEGKLKRSTRFARTYIISIPSETEYISRKYAEPKSALRKHKKTIKEKSKAELKLLGSELEQCGPGMVRDSYGVCTTLKH</sequence>
<dbReference type="RefSeq" id="XP_028138989.1">
    <property type="nucleotide sequence ID" value="XM_028283188.1"/>
</dbReference>
<reference evidence="2" key="2">
    <citation type="submission" date="2025-05" db="UniProtKB">
        <authorList>
            <consortium name="EnsemblMetazoa"/>
        </authorList>
    </citation>
    <scope>IDENTIFICATION</scope>
</reference>
<reference evidence="4" key="1">
    <citation type="submission" date="2025-04" db="UniProtKB">
        <authorList>
            <consortium name="RefSeq"/>
        </authorList>
    </citation>
    <scope>IDENTIFICATION</scope>
    <source>
        <tissue evidence="4">Whole insect</tissue>
    </source>
</reference>
<feature type="chain" id="PRO_5027888577" evidence="1">
    <location>
        <begin position="22"/>
        <end position="231"/>
    </location>
</feature>
<keyword evidence="3" id="KW-1185">Reference proteome</keyword>
<name>A0A6P7FRK6_DIAVI</name>
<feature type="signal peptide" evidence="1">
    <location>
        <begin position="1"/>
        <end position="21"/>
    </location>
</feature>
<organism evidence="4">
    <name type="scientific">Diabrotica virgifera virgifera</name>
    <name type="common">western corn rootworm</name>
    <dbReference type="NCBI Taxonomy" id="50390"/>
    <lineage>
        <taxon>Eukaryota</taxon>
        <taxon>Metazoa</taxon>
        <taxon>Ecdysozoa</taxon>
        <taxon>Arthropoda</taxon>
        <taxon>Hexapoda</taxon>
        <taxon>Insecta</taxon>
        <taxon>Pterygota</taxon>
        <taxon>Neoptera</taxon>
        <taxon>Endopterygota</taxon>
        <taxon>Coleoptera</taxon>
        <taxon>Polyphaga</taxon>
        <taxon>Cucujiformia</taxon>
        <taxon>Chrysomeloidea</taxon>
        <taxon>Chrysomelidae</taxon>
        <taxon>Galerucinae</taxon>
        <taxon>Diabroticina</taxon>
        <taxon>Diabroticites</taxon>
        <taxon>Diabrotica</taxon>
    </lineage>
</organism>
<gene>
    <name evidence="4" type="primary">LOC114333329</name>
</gene>
<dbReference type="GeneID" id="114333329"/>
<dbReference type="KEGG" id="dvv:114333329"/>
<evidence type="ECO:0000313" key="2">
    <source>
        <dbReference type="EnsemblMetazoa" id="XP_028138989.1"/>
    </source>
</evidence>
<evidence type="ECO:0000313" key="4">
    <source>
        <dbReference type="RefSeq" id="XP_028138989.1"/>
    </source>
</evidence>
<protein>
    <submittedName>
        <fullName evidence="4">Uncharacterized protein LOC114333329</fullName>
    </submittedName>
</protein>
<proteinExistence type="predicted"/>
<dbReference type="InParanoid" id="A0A6P7FRK6"/>
<accession>A0A6P7FRK6</accession>
<keyword evidence="1" id="KW-0732">Signal</keyword>
<dbReference type="EnsemblMetazoa" id="XM_028283188.1">
    <property type="protein sequence ID" value="XP_028138989.1"/>
    <property type="gene ID" value="LOC114333329"/>
</dbReference>
<dbReference type="AlphaFoldDB" id="A0A6P7FRK6"/>
<dbReference type="Proteomes" id="UP001652700">
    <property type="component" value="Unplaced"/>
</dbReference>
<dbReference type="OrthoDB" id="7686329at2759"/>